<dbReference type="RefSeq" id="WP_354700562.1">
    <property type="nucleotide sequence ID" value="NZ_CP114014.1"/>
</dbReference>
<dbReference type="PRINTS" id="PR00412">
    <property type="entry name" value="EPOXHYDRLASE"/>
</dbReference>
<dbReference type="PRINTS" id="PR00111">
    <property type="entry name" value="ABHYDROLASE"/>
</dbReference>
<dbReference type="PANTHER" id="PTHR46438:SF11">
    <property type="entry name" value="LIPASE-RELATED"/>
    <property type="match status" value="1"/>
</dbReference>
<dbReference type="GO" id="GO:0102296">
    <property type="term" value="F:4,5-9,10-diseco-3-hydroxy-5,9,17-trioxoandrosta-1(10),2-diene-4-oate hydrolase activity"/>
    <property type="evidence" value="ECO:0007669"/>
    <property type="project" value="UniProtKB-EC"/>
</dbReference>
<dbReference type="PANTHER" id="PTHR46438">
    <property type="entry name" value="ALPHA/BETA-HYDROLASES SUPERFAMILY PROTEIN"/>
    <property type="match status" value="1"/>
</dbReference>
<dbReference type="KEGG" id="parq:DSM112329_00842"/>
<dbReference type="SUPFAM" id="SSF53474">
    <property type="entry name" value="alpha/beta-Hydrolases"/>
    <property type="match status" value="1"/>
</dbReference>
<reference evidence="2" key="1">
    <citation type="submission" date="2022-12" db="EMBL/GenBank/DDBJ databases">
        <title>Paraconexibacter alkalitolerans sp. nov. and Baekduia alba sp. nov., isolated from soil and emended description of the genera Paraconexibacter (Chun et al., 2020) and Baekduia (An et al., 2020).</title>
        <authorList>
            <person name="Vieira S."/>
            <person name="Huber K.J."/>
            <person name="Geppert A."/>
            <person name="Wolf J."/>
            <person name="Neumann-Schaal M."/>
            <person name="Muesken M."/>
            <person name="Overmann J."/>
        </authorList>
    </citation>
    <scope>NUCLEOTIDE SEQUENCE</scope>
    <source>
        <strain evidence="2">AEG42_29</strain>
    </source>
</reference>
<feature type="domain" description="AB hydrolase-1" evidence="1">
    <location>
        <begin position="48"/>
        <end position="289"/>
    </location>
</feature>
<evidence type="ECO:0000259" key="1">
    <source>
        <dbReference type="Pfam" id="PF00561"/>
    </source>
</evidence>
<dbReference type="InterPro" id="IPR029058">
    <property type="entry name" value="AB_hydrolase_fold"/>
</dbReference>
<evidence type="ECO:0000313" key="2">
    <source>
        <dbReference type="EMBL" id="XAY04016.1"/>
    </source>
</evidence>
<sequence>MSTTDASTTETATTSIWLDLLGSGAGERFYDVKGVRTRVIEAGSPDLPALVLIHGTGGHAETYCRNMGPLSKHFRVLALDLPGHGFTDRPAEAPDVAGYAQHVVDLLDTLGIERAHVSGESLGGMVSAWVGIAHPDRVNKIVMNTGTLARPNAAGQAQLDDLEQRTLALRDNGVTREGTRHRMNWLVADPSRMTDEMVECRLRIYSQDGMLDSVARIMSSVVGMLRGDHGDEFMAPGVLKSLAAPTLVLWTEDNPGQTTELAEQVSADIPNGRFEVLTDCAHWPQFERPDVFNQTHLEFLLED</sequence>
<dbReference type="InterPro" id="IPR000073">
    <property type="entry name" value="AB_hydrolase_1"/>
</dbReference>
<keyword evidence="2" id="KW-0378">Hydrolase</keyword>
<dbReference type="EMBL" id="CP114014">
    <property type="protein sequence ID" value="XAY04016.1"/>
    <property type="molecule type" value="Genomic_DNA"/>
</dbReference>
<dbReference type="EC" id="3.7.1.17" evidence="2"/>
<dbReference type="InterPro" id="IPR000639">
    <property type="entry name" value="Epox_hydrolase-like"/>
</dbReference>
<organism evidence="2">
    <name type="scientific">Paraconexibacter sp. AEG42_29</name>
    <dbReference type="NCBI Taxonomy" id="2997339"/>
    <lineage>
        <taxon>Bacteria</taxon>
        <taxon>Bacillati</taxon>
        <taxon>Actinomycetota</taxon>
        <taxon>Thermoleophilia</taxon>
        <taxon>Solirubrobacterales</taxon>
        <taxon>Paraconexibacteraceae</taxon>
        <taxon>Paraconexibacter</taxon>
    </lineage>
</organism>
<protein>
    <submittedName>
        <fullName evidence="2">4,5:9,10-diseco-3-hydroxy-5,9, 17-trioxoandrosta-1(10),2-diene-4-oate hydrolase</fullName>
        <ecNumber evidence="2">3.7.1.17</ecNumber>
    </submittedName>
</protein>
<proteinExistence type="predicted"/>
<dbReference type="AlphaFoldDB" id="A0AAU7AR95"/>
<dbReference type="Gene3D" id="3.40.50.1820">
    <property type="entry name" value="alpha/beta hydrolase"/>
    <property type="match status" value="1"/>
</dbReference>
<accession>A0AAU7AR95</accession>
<dbReference type="Pfam" id="PF00561">
    <property type="entry name" value="Abhydrolase_1"/>
    <property type="match status" value="1"/>
</dbReference>
<name>A0AAU7AR95_9ACTN</name>
<gene>
    <name evidence="2" type="primary">hsaD</name>
    <name evidence="2" type="ORF">DSM112329_00842</name>
</gene>